<dbReference type="Gene3D" id="3.40.50.720">
    <property type="entry name" value="NAD(P)-binding Rossmann-like Domain"/>
    <property type="match status" value="1"/>
</dbReference>
<dbReference type="InterPro" id="IPR036291">
    <property type="entry name" value="NAD(P)-bd_dom_sf"/>
</dbReference>
<dbReference type="CDD" id="cd08249">
    <property type="entry name" value="enoyl_reductase_like"/>
    <property type="match status" value="1"/>
</dbReference>
<proteinExistence type="inferred from homology"/>
<evidence type="ECO:0000256" key="1">
    <source>
        <dbReference type="ARBA" id="ARBA00008072"/>
    </source>
</evidence>
<dbReference type="PANTHER" id="PTHR45348:SF2">
    <property type="entry name" value="ZINC-TYPE ALCOHOL DEHYDROGENASE-LIKE PROTEIN C2E1P3.01"/>
    <property type="match status" value="1"/>
</dbReference>
<organism evidence="4 5">
    <name type="scientific">Emericellopsis atlantica</name>
    <dbReference type="NCBI Taxonomy" id="2614577"/>
    <lineage>
        <taxon>Eukaryota</taxon>
        <taxon>Fungi</taxon>
        <taxon>Dikarya</taxon>
        <taxon>Ascomycota</taxon>
        <taxon>Pezizomycotina</taxon>
        <taxon>Sordariomycetes</taxon>
        <taxon>Hypocreomycetidae</taxon>
        <taxon>Hypocreales</taxon>
        <taxon>Bionectriaceae</taxon>
        <taxon>Emericellopsis</taxon>
    </lineage>
</organism>
<dbReference type="InterPro" id="IPR011032">
    <property type="entry name" value="GroES-like_sf"/>
</dbReference>
<dbReference type="InterPro" id="IPR047122">
    <property type="entry name" value="Trans-enoyl_RdTase-like"/>
</dbReference>
<sequence length="347" mass="37005">MTATAVTQQQSDLVLAQVDLPELQAHQVYVKVELAAFNPTDRLAFDLQAFGDGAVLGCDFVGTVTHTHPSVEKLQVGDRIAALVWGGEIKGLGAYSTHCIADERLSFKVPASIGHHEACAIPLAMNTAYLALFSNTALNLTRDTPGSGRPILVWGGSSIVGYCAIQLAKLHGYTVATTCSPQNFDFVRSAGATHVFDYRDPEVAAKIQSTLPTLGHVFDTIGSVDSSSTAASALNGGKGALCTVRPGKTNTQDVPKSVTVTDVFVFTAFPTPHTYRGTAHWPVMMENHQLSAELYSELPKLLSEGLIKPPRVKTIGKLSPTAVLEAMRLNRAGSVSAEKLCFEVPDQ</sequence>
<feature type="domain" description="Enoyl reductase (ER)" evidence="3">
    <location>
        <begin position="9"/>
        <end position="335"/>
    </location>
</feature>
<comment type="similarity">
    <text evidence="1">Belongs to the zinc-containing alcohol dehydrogenase family.</text>
</comment>
<protein>
    <submittedName>
        <fullName evidence="4">Chaperonin 10-like protein</fullName>
    </submittedName>
</protein>
<evidence type="ECO:0000313" key="5">
    <source>
        <dbReference type="Proteomes" id="UP000887229"/>
    </source>
</evidence>
<dbReference type="SUPFAM" id="SSF51735">
    <property type="entry name" value="NAD(P)-binding Rossmann-fold domains"/>
    <property type="match status" value="1"/>
</dbReference>
<dbReference type="InterPro" id="IPR013149">
    <property type="entry name" value="ADH-like_C"/>
</dbReference>
<dbReference type="PANTHER" id="PTHR45348">
    <property type="entry name" value="HYPOTHETICAL OXIDOREDUCTASE (EUROFUNG)"/>
    <property type="match status" value="1"/>
</dbReference>
<dbReference type="Pfam" id="PF08240">
    <property type="entry name" value="ADH_N"/>
    <property type="match status" value="1"/>
</dbReference>
<dbReference type="Pfam" id="PF00107">
    <property type="entry name" value="ADH_zinc_N"/>
    <property type="match status" value="1"/>
</dbReference>
<dbReference type="EMBL" id="MU251244">
    <property type="protein sequence ID" value="KAG9258192.1"/>
    <property type="molecule type" value="Genomic_DNA"/>
</dbReference>
<dbReference type="RefSeq" id="XP_046122116.1">
    <property type="nucleotide sequence ID" value="XM_046265523.1"/>
</dbReference>
<dbReference type="InterPro" id="IPR020843">
    <property type="entry name" value="ER"/>
</dbReference>
<dbReference type="OrthoDB" id="48317at2759"/>
<dbReference type="InterPro" id="IPR013154">
    <property type="entry name" value="ADH-like_N"/>
</dbReference>
<dbReference type="SUPFAM" id="SSF50129">
    <property type="entry name" value="GroES-like"/>
    <property type="match status" value="1"/>
</dbReference>
<dbReference type="GO" id="GO:0016651">
    <property type="term" value="F:oxidoreductase activity, acting on NAD(P)H"/>
    <property type="evidence" value="ECO:0007669"/>
    <property type="project" value="InterPro"/>
</dbReference>
<name>A0A9P8CT98_9HYPO</name>
<comment type="caution">
    <text evidence="4">The sequence shown here is derived from an EMBL/GenBank/DDBJ whole genome shotgun (WGS) entry which is preliminary data.</text>
</comment>
<dbReference type="GeneID" id="70296426"/>
<dbReference type="Proteomes" id="UP000887229">
    <property type="component" value="Unassembled WGS sequence"/>
</dbReference>
<evidence type="ECO:0000313" key="4">
    <source>
        <dbReference type="EMBL" id="KAG9258192.1"/>
    </source>
</evidence>
<accession>A0A9P8CT98</accession>
<dbReference type="Gene3D" id="3.90.180.10">
    <property type="entry name" value="Medium-chain alcohol dehydrogenases, catalytic domain"/>
    <property type="match status" value="1"/>
</dbReference>
<reference evidence="4" key="1">
    <citation type="journal article" date="2021" name="IMA Fungus">
        <title>Genomic characterization of three marine fungi, including Emericellopsis atlantica sp. nov. with signatures of a generalist lifestyle and marine biomass degradation.</title>
        <authorList>
            <person name="Hagestad O.C."/>
            <person name="Hou L."/>
            <person name="Andersen J.H."/>
            <person name="Hansen E.H."/>
            <person name="Altermark B."/>
            <person name="Li C."/>
            <person name="Kuhnert E."/>
            <person name="Cox R.J."/>
            <person name="Crous P.W."/>
            <person name="Spatafora J.W."/>
            <person name="Lail K."/>
            <person name="Amirebrahimi M."/>
            <person name="Lipzen A."/>
            <person name="Pangilinan J."/>
            <person name="Andreopoulos W."/>
            <person name="Hayes R.D."/>
            <person name="Ng V."/>
            <person name="Grigoriev I.V."/>
            <person name="Jackson S.A."/>
            <person name="Sutton T.D.S."/>
            <person name="Dobson A.D.W."/>
            <person name="Rama T."/>
        </authorList>
    </citation>
    <scope>NUCLEOTIDE SEQUENCE</scope>
    <source>
        <strain evidence="4">TS7</strain>
    </source>
</reference>
<evidence type="ECO:0000256" key="2">
    <source>
        <dbReference type="ARBA" id="ARBA00023002"/>
    </source>
</evidence>
<keyword evidence="2" id="KW-0560">Oxidoreductase</keyword>
<dbReference type="AlphaFoldDB" id="A0A9P8CT98"/>
<evidence type="ECO:0000259" key="3">
    <source>
        <dbReference type="SMART" id="SM00829"/>
    </source>
</evidence>
<gene>
    <name evidence="4" type="ORF">F5Z01DRAFT_679404</name>
</gene>
<dbReference type="SMART" id="SM00829">
    <property type="entry name" value="PKS_ER"/>
    <property type="match status" value="1"/>
</dbReference>
<keyword evidence="5" id="KW-1185">Reference proteome</keyword>